<proteinExistence type="predicted"/>
<gene>
    <name evidence="1" type="ORF">ACFSBH_21060</name>
</gene>
<dbReference type="Pfam" id="PF08905">
    <property type="entry name" value="DUF1850"/>
    <property type="match status" value="1"/>
</dbReference>
<evidence type="ECO:0000313" key="2">
    <source>
        <dbReference type="Proteomes" id="UP001597221"/>
    </source>
</evidence>
<dbReference type="InterPro" id="IPR015001">
    <property type="entry name" value="DUF1850"/>
</dbReference>
<protein>
    <submittedName>
        <fullName evidence="1">DUF1850 domain-containing protein</fullName>
    </submittedName>
</protein>
<comment type="caution">
    <text evidence="1">The sequence shown here is derived from an EMBL/GenBank/DDBJ whole genome shotgun (WGS) entry which is preliminary data.</text>
</comment>
<reference evidence="2" key="1">
    <citation type="journal article" date="2019" name="Int. J. Syst. Evol. Microbiol.">
        <title>The Global Catalogue of Microorganisms (GCM) 10K type strain sequencing project: providing services to taxonomists for standard genome sequencing and annotation.</title>
        <authorList>
            <consortium name="The Broad Institute Genomics Platform"/>
            <consortium name="The Broad Institute Genome Sequencing Center for Infectious Disease"/>
            <person name="Wu L."/>
            <person name="Ma J."/>
        </authorList>
    </citation>
    <scope>NUCLEOTIDE SEQUENCE [LARGE SCALE GENOMIC DNA]</scope>
    <source>
        <strain evidence="2">CGMCC 1.12376</strain>
    </source>
</reference>
<keyword evidence="2" id="KW-1185">Reference proteome</keyword>
<organism evidence="1 2">
    <name type="scientific">Oceanobacillus luteolus</name>
    <dbReference type="NCBI Taxonomy" id="1274358"/>
    <lineage>
        <taxon>Bacteria</taxon>
        <taxon>Bacillati</taxon>
        <taxon>Bacillota</taxon>
        <taxon>Bacilli</taxon>
        <taxon>Bacillales</taxon>
        <taxon>Bacillaceae</taxon>
        <taxon>Oceanobacillus</taxon>
    </lineage>
</organism>
<dbReference type="Proteomes" id="UP001597221">
    <property type="component" value="Unassembled WGS sequence"/>
</dbReference>
<evidence type="ECO:0000313" key="1">
    <source>
        <dbReference type="EMBL" id="MFD1610109.1"/>
    </source>
</evidence>
<name>A0ABW4HWX0_9BACI</name>
<sequence>MLLFLLFIRIPVIELAGNSTTYFIQEEEMVLGWIHSIEKEEWFETYKREKQNLVLTETHFKTYGAGTPYQAVETETEDGFIQMKMDLVYEKLNITVSENVQTTIFFEDREVPLYRYFDQYETVTIKTTNLPIWEYVRGEFL</sequence>
<dbReference type="EMBL" id="JBHUDE010000167">
    <property type="protein sequence ID" value="MFD1610109.1"/>
    <property type="molecule type" value="Genomic_DNA"/>
</dbReference>
<accession>A0ABW4HWX0</accession>